<dbReference type="EMBL" id="PJQM01004688">
    <property type="protein sequence ID" value="RCH83616.1"/>
    <property type="molecule type" value="Genomic_DNA"/>
</dbReference>
<protein>
    <submittedName>
        <fullName evidence="2">Uncharacterized protein</fullName>
    </submittedName>
</protein>
<feature type="region of interest" description="Disordered" evidence="1">
    <location>
        <begin position="133"/>
        <end position="167"/>
    </location>
</feature>
<sequence>MPPPKKKSKTSQAKKKLIPNDSQWCLDKGNSLTFKKYIAHRDCLDIIRHSNDLEKILGNYYNSKTDLHRKIRTKYKTWTSSADYIRFWQNRAGSIILLKTGLGPTELINEVTDKRIESLQSYAIKTRSQTAASLPSELFSSNNDEDSSSSTDPTPTATPGSPTVSATSCGPNELISLTNLTLHGIHNHLTSIRKNFINEEQISNESYIFKDVNVSRLFNKYQNAISNIFEKHKCLPIESYVHELASLTHIFFLWGYYEFNSQILFLNQLF</sequence>
<dbReference type="Proteomes" id="UP000253551">
    <property type="component" value="Unassembled WGS sequence"/>
</dbReference>
<comment type="caution">
    <text evidence="2">The sequence shown here is derived from an EMBL/GenBank/DDBJ whole genome shotgun (WGS) entry which is preliminary data.</text>
</comment>
<proteinExistence type="predicted"/>
<gene>
    <name evidence="2" type="ORF">CU098_007024</name>
</gene>
<evidence type="ECO:0000313" key="3">
    <source>
        <dbReference type="Proteomes" id="UP000253551"/>
    </source>
</evidence>
<accession>A0A367J113</accession>
<name>A0A367J113_RHIST</name>
<evidence type="ECO:0000256" key="1">
    <source>
        <dbReference type="SAM" id="MobiDB-lite"/>
    </source>
</evidence>
<feature type="compositionally biased region" description="Low complexity" evidence="1">
    <location>
        <begin position="148"/>
        <end position="167"/>
    </location>
</feature>
<organism evidence="2 3">
    <name type="scientific">Rhizopus stolonifer</name>
    <name type="common">Rhizopus nigricans</name>
    <dbReference type="NCBI Taxonomy" id="4846"/>
    <lineage>
        <taxon>Eukaryota</taxon>
        <taxon>Fungi</taxon>
        <taxon>Fungi incertae sedis</taxon>
        <taxon>Mucoromycota</taxon>
        <taxon>Mucoromycotina</taxon>
        <taxon>Mucoromycetes</taxon>
        <taxon>Mucorales</taxon>
        <taxon>Mucorineae</taxon>
        <taxon>Rhizopodaceae</taxon>
        <taxon>Rhizopus</taxon>
    </lineage>
</organism>
<dbReference type="AlphaFoldDB" id="A0A367J113"/>
<reference evidence="2 3" key="1">
    <citation type="journal article" date="2018" name="G3 (Bethesda)">
        <title>Phylogenetic and Phylogenomic Definition of Rhizopus Species.</title>
        <authorList>
            <person name="Gryganskyi A.P."/>
            <person name="Golan J."/>
            <person name="Dolatabadi S."/>
            <person name="Mondo S."/>
            <person name="Robb S."/>
            <person name="Idnurm A."/>
            <person name="Muszewska A."/>
            <person name="Steczkiewicz K."/>
            <person name="Masonjones S."/>
            <person name="Liao H.L."/>
            <person name="Gajdeczka M.T."/>
            <person name="Anike F."/>
            <person name="Vuek A."/>
            <person name="Anishchenko I.M."/>
            <person name="Voigt K."/>
            <person name="de Hoog G.S."/>
            <person name="Smith M.E."/>
            <person name="Heitman J."/>
            <person name="Vilgalys R."/>
            <person name="Stajich J.E."/>
        </authorList>
    </citation>
    <scope>NUCLEOTIDE SEQUENCE [LARGE SCALE GENOMIC DNA]</scope>
    <source>
        <strain evidence="2 3">LSU 92-RS-03</strain>
    </source>
</reference>
<evidence type="ECO:0000313" key="2">
    <source>
        <dbReference type="EMBL" id="RCH83616.1"/>
    </source>
</evidence>
<keyword evidence="3" id="KW-1185">Reference proteome</keyword>